<evidence type="ECO:0000256" key="1">
    <source>
        <dbReference type="ARBA" id="ARBA00004370"/>
    </source>
</evidence>
<dbReference type="PANTHER" id="PTHR24026:SF126">
    <property type="entry name" value="PROTOCADHERIN FAT 4"/>
    <property type="match status" value="1"/>
</dbReference>
<dbReference type="SMART" id="SM00112">
    <property type="entry name" value="CA"/>
    <property type="match status" value="1"/>
</dbReference>
<keyword evidence="4 7" id="KW-0106">Calcium</keyword>
<evidence type="ECO:0000256" key="6">
    <source>
        <dbReference type="ARBA" id="ARBA00023136"/>
    </source>
</evidence>
<comment type="subcellular location">
    <subcellularLocation>
        <location evidence="1">Membrane</location>
    </subcellularLocation>
</comment>
<dbReference type="GO" id="GO:0007155">
    <property type="term" value="P:cell adhesion"/>
    <property type="evidence" value="ECO:0007669"/>
    <property type="project" value="UniProtKB-KW"/>
</dbReference>
<evidence type="ECO:0000313" key="9">
    <source>
        <dbReference type="EMBL" id="KAL1123604.1"/>
    </source>
</evidence>
<keyword evidence="2" id="KW-0812">Transmembrane</keyword>
<dbReference type="GO" id="GO:0005886">
    <property type="term" value="C:plasma membrane"/>
    <property type="evidence" value="ECO:0007669"/>
    <property type="project" value="UniProtKB-SubCell"/>
</dbReference>
<dbReference type="EMBL" id="JBFDAA010000012">
    <property type="protein sequence ID" value="KAL1123604.1"/>
    <property type="molecule type" value="Genomic_DNA"/>
</dbReference>
<dbReference type="PRINTS" id="PR00205">
    <property type="entry name" value="CADHERIN"/>
</dbReference>
<evidence type="ECO:0000256" key="7">
    <source>
        <dbReference type="PROSITE-ProRule" id="PRU00043"/>
    </source>
</evidence>
<evidence type="ECO:0000313" key="10">
    <source>
        <dbReference type="Proteomes" id="UP001558652"/>
    </source>
</evidence>
<keyword evidence="10" id="KW-1185">Reference proteome</keyword>
<protein>
    <recommendedName>
        <fullName evidence="8">Cadherin domain-containing protein</fullName>
    </recommendedName>
</protein>
<evidence type="ECO:0000259" key="8">
    <source>
        <dbReference type="PROSITE" id="PS50268"/>
    </source>
</evidence>
<evidence type="ECO:0000256" key="4">
    <source>
        <dbReference type="ARBA" id="ARBA00022837"/>
    </source>
</evidence>
<dbReference type="Gene3D" id="2.60.40.60">
    <property type="entry name" value="Cadherins"/>
    <property type="match status" value="1"/>
</dbReference>
<gene>
    <name evidence="9" type="ORF">AAG570_002680</name>
</gene>
<proteinExistence type="predicted"/>
<organism evidence="9 10">
    <name type="scientific">Ranatra chinensis</name>
    <dbReference type="NCBI Taxonomy" id="642074"/>
    <lineage>
        <taxon>Eukaryota</taxon>
        <taxon>Metazoa</taxon>
        <taxon>Ecdysozoa</taxon>
        <taxon>Arthropoda</taxon>
        <taxon>Hexapoda</taxon>
        <taxon>Insecta</taxon>
        <taxon>Pterygota</taxon>
        <taxon>Neoptera</taxon>
        <taxon>Paraneoptera</taxon>
        <taxon>Hemiptera</taxon>
        <taxon>Heteroptera</taxon>
        <taxon>Panheteroptera</taxon>
        <taxon>Nepomorpha</taxon>
        <taxon>Nepidae</taxon>
        <taxon>Ranatrinae</taxon>
        <taxon>Ranatra</taxon>
    </lineage>
</organism>
<keyword evidence="3" id="KW-0677">Repeat</keyword>
<name>A0ABD0YAB3_9HEMI</name>
<dbReference type="InterPro" id="IPR020894">
    <property type="entry name" value="Cadherin_CS"/>
</dbReference>
<dbReference type="CDD" id="cd11304">
    <property type="entry name" value="Cadherin_repeat"/>
    <property type="match status" value="1"/>
</dbReference>
<dbReference type="SUPFAM" id="SSF49313">
    <property type="entry name" value="Cadherin-like"/>
    <property type="match status" value="1"/>
</dbReference>
<reference evidence="9 10" key="1">
    <citation type="submission" date="2024-07" db="EMBL/GenBank/DDBJ databases">
        <title>Chromosome-level genome assembly of the water stick insect Ranatra chinensis (Heteroptera: Nepidae).</title>
        <authorList>
            <person name="Liu X."/>
        </authorList>
    </citation>
    <scope>NUCLEOTIDE SEQUENCE [LARGE SCALE GENOMIC DNA]</scope>
    <source>
        <strain evidence="9">Cailab_2021Rc</strain>
        <tissue evidence="9">Muscle</tissue>
    </source>
</reference>
<dbReference type="InterPro" id="IPR015919">
    <property type="entry name" value="Cadherin-like_sf"/>
</dbReference>
<evidence type="ECO:0000256" key="5">
    <source>
        <dbReference type="ARBA" id="ARBA00022989"/>
    </source>
</evidence>
<accession>A0ABD0YAB3</accession>
<dbReference type="PANTHER" id="PTHR24026">
    <property type="entry name" value="FAT ATYPICAL CADHERIN-RELATED"/>
    <property type="match status" value="1"/>
</dbReference>
<feature type="domain" description="Cadherin" evidence="8">
    <location>
        <begin position="38"/>
        <end position="94"/>
    </location>
</feature>
<dbReference type="PROSITE" id="PS00232">
    <property type="entry name" value="CADHERIN_1"/>
    <property type="match status" value="1"/>
</dbReference>
<dbReference type="InterPro" id="IPR002126">
    <property type="entry name" value="Cadherin-like_dom"/>
</dbReference>
<evidence type="ECO:0000256" key="3">
    <source>
        <dbReference type="ARBA" id="ARBA00022737"/>
    </source>
</evidence>
<keyword evidence="5" id="KW-1133">Transmembrane helix</keyword>
<keyword evidence="6" id="KW-0472">Membrane</keyword>
<dbReference type="Proteomes" id="UP001558652">
    <property type="component" value="Unassembled WGS sequence"/>
</dbReference>
<dbReference type="PROSITE" id="PS50268">
    <property type="entry name" value="CADHERIN_2"/>
    <property type="match status" value="1"/>
</dbReference>
<sequence length="128" mass="14548">MYFSDISQSTRPEELPIAGDPFSEITLQLISPKGNPQFKLDGKKLRLLRPIDRDKDNLSHIVFQLTCTVKSTNKKRTIPVIVRVTDVNDNAPIFLNAPYETSVSEVSRRLYYFGGGIKLINHINCKLQ</sequence>
<dbReference type="GO" id="GO:0005509">
    <property type="term" value="F:calcium ion binding"/>
    <property type="evidence" value="ECO:0007669"/>
    <property type="project" value="UniProtKB-UniRule"/>
</dbReference>
<comment type="caution">
    <text evidence="9">The sequence shown here is derived from an EMBL/GenBank/DDBJ whole genome shotgun (WGS) entry which is preliminary data.</text>
</comment>
<evidence type="ECO:0000256" key="2">
    <source>
        <dbReference type="ARBA" id="ARBA00022692"/>
    </source>
</evidence>
<dbReference type="AlphaFoldDB" id="A0ABD0YAB3"/>